<accession>A0AAE4EWR4</accession>
<name>A0AAE4EWR4_9EURY</name>
<keyword evidence="2" id="KW-1185">Reference proteome</keyword>
<evidence type="ECO:0000313" key="1">
    <source>
        <dbReference type="EMBL" id="MDS0220201.1"/>
    </source>
</evidence>
<gene>
    <name evidence="1" type="ORF">NDI54_02425</name>
</gene>
<protein>
    <submittedName>
        <fullName evidence="1">GIY-YIG nuclease family protein</fullName>
    </submittedName>
</protein>
<dbReference type="RefSeq" id="WP_310894893.1">
    <property type="nucleotide sequence ID" value="NZ_JAMQOM010000001.1"/>
</dbReference>
<dbReference type="EMBL" id="JAMQOM010000001">
    <property type="protein sequence ID" value="MDS0220201.1"/>
    <property type="molecule type" value="Genomic_DNA"/>
</dbReference>
<dbReference type="PANTHER" id="PTHR37460">
    <property type="entry name" value="ENDONUCLEASE III"/>
    <property type="match status" value="1"/>
</dbReference>
<reference evidence="1 2" key="1">
    <citation type="submission" date="2022-06" db="EMBL/GenBank/DDBJ databases">
        <title>Haloarcula sp. a new haloarchaeum isolate from saline soil.</title>
        <authorList>
            <person name="Strakova D."/>
            <person name="Galisteo C."/>
            <person name="Sanchez-Porro C."/>
            <person name="Ventosa A."/>
        </authorList>
    </citation>
    <scope>NUCLEOTIDE SEQUENCE [LARGE SCALE GENOMIC DNA]</scope>
    <source>
        <strain evidence="1 2">S1AR25-5A</strain>
    </source>
</reference>
<dbReference type="CDD" id="cd10441">
    <property type="entry name" value="GIY-YIG_COG1833"/>
    <property type="match status" value="1"/>
</dbReference>
<sequence length="148" mass="15894">MAGGTYTLVLKRDASGPITVGALGEIEFPAGWYAYTGSALGSGGFSRIDRHRAVAAGDNDTRHWHIDYLLGDTTTTIERVVTTEADVECAVAQRIGGSTAGFDRVDSFGCSDCDCRSHLRYHERRDRLLDAVTAAHEAARDETAAATE</sequence>
<comment type="caution">
    <text evidence="1">The sequence shown here is derived from an EMBL/GenBank/DDBJ whole genome shotgun (WGS) entry which is preliminary data.</text>
</comment>
<organism evidence="1 2">
    <name type="scientific">Haloarcula terrestris</name>
    <dbReference type="NCBI Taxonomy" id="2950533"/>
    <lineage>
        <taxon>Archaea</taxon>
        <taxon>Methanobacteriati</taxon>
        <taxon>Methanobacteriota</taxon>
        <taxon>Stenosarchaea group</taxon>
        <taxon>Halobacteria</taxon>
        <taxon>Halobacteriales</taxon>
        <taxon>Haloarculaceae</taxon>
        <taxon>Haloarcula</taxon>
    </lineage>
</organism>
<dbReference type="PANTHER" id="PTHR37460:SF1">
    <property type="entry name" value="ENDONUCLEASE III"/>
    <property type="match status" value="1"/>
</dbReference>
<dbReference type="InterPro" id="IPR002837">
    <property type="entry name" value="DUF123"/>
</dbReference>
<dbReference type="AlphaFoldDB" id="A0AAE4EWR4"/>
<dbReference type="Proteomes" id="UP001253439">
    <property type="component" value="Unassembled WGS sequence"/>
</dbReference>
<evidence type="ECO:0000313" key="2">
    <source>
        <dbReference type="Proteomes" id="UP001253439"/>
    </source>
</evidence>
<proteinExistence type="predicted"/>
<dbReference type="Pfam" id="PF01986">
    <property type="entry name" value="DUF123"/>
    <property type="match status" value="1"/>
</dbReference>